<keyword evidence="8 9" id="KW-0694">RNA-binding</keyword>
<evidence type="ECO:0000313" key="13">
    <source>
        <dbReference type="Proteomes" id="UP000824140"/>
    </source>
</evidence>
<dbReference type="PANTHER" id="PTHR47545:SF1">
    <property type="entry name" value="MULTIFUNCTIONAL CCA PROTEIN"/>
    <property type="match status" value="1"/>
</dbReference>
<dbReference type="GO" id="GO:0008033">
    <property type="term" value="P:tRNA processing"/>
    <property type="evidence" value="ECO:0007669"/>
    <property type="project" value="UniProtKB-KW"/>
</dbReference>
<sequence>MPVWGDDLALARAIAEKARSCGGRAYFVGGYVRDAALGVQSKDVDLEVYGLAPGALFNLLGELGEPYEKGAAFRVFGLRHSGIDVAMPRSESRTGAGHRDFAVAVDPFLPPCIAASRRDFTINAMMMDVLTGEILDFFGGRHDLKNHVIRHVNDASFADDALRAYRAAQFAARLEASVAPETVALIRRMDVSALSRERVFDEMKKALLRAERPSGYFFWLREFGLLPEPLLALARTPQNPRFHPEGDVFAHTLQVLDRAAALRERATFPLYFMLAALCHDIGKPAVTAVRNGRIVAYRHEEAGVPIARAFLETLTDETALLRYGENMVLLHMRPNRLAQDGSRKKSTRRMFDESVCPEDLILLSIADAGSAAHEAFLRERLEDYRAVLRLPMVTGRDLIAAGIPPGPHMSALLARARALHFADLPRKAVLDTLLREYRTAAPEP</sequence>
<dbReference type="GO" id="GO:0046872">
    <property type="term" value="F:metal ion binding"/>
    <property type="evidence" value="ECO:0007669"/>
    <property type="project" value="UniProtKB-KW"/>
</dbReference>
<dbReference type="Gene3D" id="3.30.460.10">
    <property type="entry name" value="Beta Polymerase, domain 2"/>
    <property type="match status" value="1"/>
</dbReference>
<gene>
    <name evidence="12" type="ORF">IAA84_06005</name>
</gene>
<dbReference type="Proteomes" id="UP000824140">
    <property type="component" value="Unassembled WGS sequence"/>
</dbReference>
<evidence type="ECO:0000256" key="2">
    <source>
        <dbReference type="ARBA" id="ARBA00022694"/>
    </source>
</evidence>
<organism evidence="12 13">
    <name type="scientific">Candidatus Alectryocaccomicrobium excrementavium</name>
    <dbReference type="NCBI Taxonomy" id="2840668"/>
    <lineage>
        <taxon>Bacteria</taxon>
        <taxon>Bacillati</taxon>
        <taxon>Bacillota</taxon>
        <taxon>Clostridia</taxon>
        <taxon>Candidatus Alectryocaccomicrobium</taxon>
    </lineage>
</organism>
<evidence type="ECO:0000256" key="6">
    <source>
        <dbReference type="ARBA" id="ARBA00022840"/>
    </source>
</evidence>
<keyword evidence="2" id="KW-0819">tRNA processing</keyword>
<evidence type="ECO:0000256" key="3">
    <source>
        <dbReference type="ARBA" id="ARBA00022695"/>
    </source>
</evidence>
<dbReference type="Pfam" id="PF01743">
    <property type="entry name" value="PolyA_pol"/>
    <property type="match status" value="1"/>
</dbReference>
<protein>
    <submittedName>
        <fullName evidence="12">CCA tRNA nucleotidyltransferase</fullName>
    </submittedName>
</protein>
<keyword evidence="5" id="KW-0547">Nucleotide-binding</keyword>
<comment type="similarity">
    <text evidence="9">Belongs to the tRNA nucleotidyltransferase/poly(A) polymerase family.</text>
</comment>
<dbReference type="PANTHER" id="PTHR47545">
    <property type="entry name" value="MULTIFUNCTIONAL CCA PROTEIN"/>
    <property type="match status" value="1"/>
</dbReference>
<evidence type="ECO:0000259" key="10">
    <source>
        <dbReference type="Pfam" id="PF01743"/>
    </source>
</evidence>
<dbReference type="InterPro" id="IPR043519">
    <property type="entry name" value="NT_sf"/>
</dbReference>
<proteinExistence type="inferred from homology"/>
<evidence type="ECO:0000259" key="11">
    <source>
        <dbReference type="Pfam" id="PF01966"/>
    </source>
</evidence>
<feature type="domain" description="Poly A polymerase head" evidence="10">
    <location>
        <begin position="25"/>
        <end position="150"/>
    </location>
</feature>
<dbReference type="AlphaFoldDB" id="A0A9D1FZQ5"/>
<name>A0A9D1FZQ5_9FIRM</name>
<dbReference type="CDD" id="cd05398">
    <property type="entry name" value="NT_ClassII-CCAase"/>
    <property type="match status" value="1"/>
</dbReference>
<dbReference type="Gene3D" id="1.10.3090.10">
    <property type="entry name" value="cca-adding enzyme, domain 2"/>
    <property type="match status" value="1"/>
</dbReference>
<dbReference type="InterPro" id="IPR006674">
    <property type="entry name" value="HD_domain"/>
</dbReference>
<dbReference type="SUPFAM" id="SSF81891">
    <property type="entry name" value="Poly A polymerase C-terminal region-like"/>
    <property type="match status" value="1"/>
</dbReference>
<evidence type="ECO:0000313" key="12">
    <source>
        <dbReference type="EMBL" id="HIS92556.1"/>
    </source>
</evidence>
<accession>A0A9D1FZQ5</accession>
<dbReference type="InterPro" id="IPR003607">
    <property type="entry name" value="HD/PDEase_dom"/>
</dbReference>
<keyword evidence="7" id="KW-0460">Magnesium</keyword>
<comment type="caution">
    <text evidence="12">The sequence shown here is derived from an EMBL/GenBank/DDBJ whole genome shotgun (WGS) entry which is preliminary data.</text>
</comment>
<dbReference type="InterPro" id="IPR050124">
    <property type="entry name" value="tRNA_CCA-adding_enzyme"/>
</dbReference>
<dbReference type="GO" id="GO:0005524">
    <property type="term" value="F:ATP binding"/>
    <property type="evidence" value="ECO:0007669"/>
    <property type="project" value="UniProtKB-KW"/>
</dbReference>
<evidence type="ECO:0000256" key="8">
    <source>
        <dbReference type="ARBA" id="ARBA00022884"/>
    </source>
</evidence>
<evidence type="ECO:0000256" key="1">
    <source>
        <dbReference type="ARBA" id="ARBA00022679"/>
    </source>
</evidence>
<keyword evidence="1 9" id="KW-0808">Transferase</keyword>
<reference evidence="12" key="2">
    <citation type="journal article" date="2021" name="PeerJ">
        <title>Extensive microbial diversity within the chicken gut microbiome revealed by metagenomics and culture.</title>
        <authorList>
            <person name="Gilroy R."/>
            <person name="Ravi A."/>
            <person name="Getino M."/>
            <person name="Pursley I."/>
            <person name="Horton D.L."/>
            <person name="Alikhan N.F."/>
            <person name="Baker D."/>
            <person name="Gharbi K."/>
            <person name="Hall N."/>
            <person name="Watson M."/>
            <person name="Adriaenssens E.M."/>
            <person name="Foster-Nyarko E."/>
            <person name="Jarju S."/>
            <person name="Secka A."/>
            <person name="Antonio M."/>
            <person name="Oren A."/>
            <person name="Chaudhuri R.R."/>
            <person name="La Ragione R."/>
            <person name="Hildebrand F."/>
            <person name="Pallen M.J."/>
        </authorList>
    </citation>
    <scope>NUCLEOTIDE SEQUENCE</scope>
    <source>
        <strain evidence="12">13766</strain>
    </source>
</reference>
<evidence type="ECO:0000256" key="9">
    <source>
        <dbReference type="RuleBase" id="RU003953"/>
    </source>
</evidence>
<dbReference type="CDD" id="cd00077">
    <property type="entry name" value="HDc"/>
    <property type="match status" value="1"/>
</dbReference>
<evidence type="ECO:0000256" key="5">
    <source>
        <dbReference type="ARBA" id="ARBA00022741"/>
    </source>
</evidence>
<dbReference type="NCBIfam" id="TIGR00277">
    <property type="entry name" value="HDIG"/>
    <property type="match status" value="1"/>
</dbReference>
<feature type="domain" description="HD" evidence="11">
    <location>
        <begin position="248"/>
        <end position="368"/>
    </location>
</feature>
<dbReference type="InterPro" id="IPR002646">
    <property type="entry name" value="PolA_pol_head_dom"/>
</dbReference>
<evidence type="ECO:0000256" key="4">
    <source>
        <dbReference type="ARBA" id="ARBA00022723"/>
    </source>
</evidence>
<evidence type="ECO:0000256" key="7">
    <source>
        <dbReference type="ARBA" id="ARBA00022842"/>
    </source>
</evidence>
<dbReference type="GO" id="GO:0016779">
    <property type="term" value="F:nucleotidyltransferase activity"/>
    <property type="evidence" value="ECO:0007669"/>
    <property type="project" value="UniProtKB-KW"/>
</dbReference>
<reference evidence="12" key="1">
    <citation type="submission" date="2020-10" db="EMBL/GenBank/DDBJ databases">
        <authorList>
            <person name="Gilroy R."/>
        </authorList>
    </citation>
    <scope>NUCLEOTIDE SEQUENCE</scope>
    <source>
        <strain evidence="12">13766</strain>
    </source>
</reference>
<keyword evidence="4" id="KW-0479">Metal-binding</keyword>
<dbReference type="SUPFAM" id="SSF81301">
    <property type="entry name" value="Nucleotidyltransferase"/>
    <property type="match status" value="1"/>
</dbReference>
<dbReference type="InterPro" id="IPR006675">
    <property type="entry name" value="HDIG_dom"/>
</dbReference>
<keyword evidence="6" id="KW-0067">ATP-binding</keyword>
<dbReference type="Pfam" id="PF01966">
    <property type="entry name" value="HD"/>
    <property type="match status" value="1"/>
</dbReference>
<dbReference type="GO" id="GO:0003723">
    <property type="term" value="F:RNA binding"/>
    <property type="evidence" value="ECO:0007669"/>
    <property type="project" value="UniProtKB-KW"/>
</dbReference>
<dbReference type="EMBL" id="DVJN01000117">
    <property type="protein sequence ID" value="HIS92556.1"/>
    <property type="molecule type" value="Genomic_DNA"/>
</dbReference>
<keyword evidence="3" id="KW-0548">Nucleotidyltransferase</keyword>